<evidence type="ECO:0000313" key="2">
    <source>
        <dbReference type="EMBL" id="MBB3119369.1"/>
    </source>
</evidence>
<evidence type="ECO:0000256" key="1">
    <source>
        <dbReference type="SAM" id="Phobius"/>
    </source>
</evidence>
<reference evidence="2 3" key="1">
    <citation type="submission" date="2020-08" db="EMBL/GenBank/DDBJ databases">
        <title>Genomic Encyclopedia of Type Strains, Phase III (KMG-III): the genomes of soil and plant-associated and newly described type strains.</title>
        <authorList>
            <person name="Whitman W."/>
        </authorList>
    </citation>
    <scope>NUCLEOTIDE SEQUENCE [LARGE SCALE GENOMIC DNA]</scope>
    <source>
        <strain evidence="2 3">CECT 8897</strain>
    </source>
</reference>
<dbReference type="AlphaFoldDB" id="A0A7W5BA42"/>
<sequence>MNRSTLPILLLVLLLGLLIQSMLFGIAYASPLEEWALRGMNLLALVLNLVAVRRLDPATLTRTWAALAPVVISGVLHRINIGGDSEIIVFLLPLLHGGLSWLLLRLPDEMPH</sequence>
<comment type="caution">
    <text evidence="2">The sequence shown here is derived from an EMBL/GenBank/DDBJ whole genome shotgun (WGS) entry which is preliminary data.</text>
</comment>
<accession>A0A7W5BA42</accession>
<gene>
    <name evidence="2" type="ORF">FHS03_002421</name>
</gene>
<keyword evidence="1" id="KW-1133">Transmembrane helix</keyword>
<keyword evidence="3" id="KW-1185">Reference proteome</keyword>
<keyword evidence="1" id="KW-0812">Transmembrane</keyword>
<dbReference type="Proteomes" id="UP000541535">
    <property type="component" value="Unassembled WGS sequence"/>
</dbReference>
<proteinExistence type="predicted"/>
<feature type="transmembrane region" description="Helical" evidence="1">
    <location>
        <begin position="35"/>
        <end position="52"/>
    </location>
</feature>
<dbReference type="EMBL" id="JACHXD010000006">
    <property type="protein sequence ID" value="MBB3119369.1"/>
    <property type="molecule type" value="Genomic_DNA"/>
</dbReference>
<name>A0A7W5BA42_9BURK</name>
<evidence type="ECO:0000313" key="3">
    <source>
        <dbReference type="Proteomes" id="UP000541535"/>
    </source>
</evidence>
<keyword evidence="1" id="KW-0472">Membrane</keyword>
<feature type="transmembrane region" description="Helical" evidence="1">
    <location>
        <begin position="87"/>
        <end position="104"/>
    </location>
</feature>
<dbReference type="RefSeq" id="WP_183441215.1">
    <property type="nucleotide sequence ID" value="NZ_JACHXD010000006.1"/>
</dbReference>
<organism evidence="2 3">
    <name type="scientific">Pseudoduganella violacea</name>
    <dbReference type="NCBI Taxonomy" id="1715466"/>
    <lineage>
        <taxon>Bacteria</taxon>
        <taxon>Pseudomonadati</taxon>
        <taxon>Pseudomonadota</taxon>
        <taxon>Betaproteobacteria</taxon>
        <taxon>Burkholderiales</taxon>
        <taxon>Oxalobacteraceae</taxon>
        <taxon>Telluria group</taxon>
        <taxon>Pseudoduganella</taxon>
    </lineage>
</organism>
<protein>
    <submittedName>
        <fullName evidence="2">Uncharacterized protein</fullName>
    </submittedName>
</protein>